<dbReference type="Pfam" id="PF01478">
    <property type="entry name" value="Peptidase_A24"/>
    <property type="match status" value="1"/>
</dbReference>
<reference evidence="10 11" key="1">
    <citation type="submission" date="2016-11" db="EMBL/GenBank/DDBJ databases">
        <authorList>
            <person name="Jaros S."/>
            <person name="Januszkiewicz K."/>
            <person name="Wedrychowicz H."/>
        </authorList>
    </citation>
    <scope>NUCLEOTIDE SEQUENCE [LARGE SCALE GENOMIC DNA]</scope>
    <source>
        <strain evidence="10 11">DSM 21758</strain>
    </source>
</reference>
<feature type="transmembrane region" description="Helical" evidence="7">
    <location>
        <begin position="150"/>
        <end position="173"/>
    </location>
</feature>
<feature type="transmembrane region" description="Helical" evidence="7">
    <location>
        <begin position="69"/>
        <end position="88"/>
    </location>
</feature>
<evidence type="ECO:0000256" key="3">
    <source>
        <dbReference type="ARBA" id="ARBA00022475"/>
    </source>
</evidence>
<dbReference type="STRING" id="1121302.SAMN02745163_02406"/>
<evidence type="ECO:0000256" key="6">
    <source>
        <dbReference type="ARBA" id="ARBA00023136"/>
    </source>
</evidence>
<evidence type="ECO:0000259" key="8">
    <source>
        <dbReference type="Pfam" id="PF01478"/>
    </source>
</evidence>
<feature type="transmembrane region" description="Helical" evidence="7">
    <location>
        <begin position="185"/>
        <end position="211"/>
    </location>
</feature>
<sequence length="250" mass="27818">MIDIFIFIIGVVIGSFLNVCIYRIPNEESIVSPPSHCGSCNHKLAAKDLVPIFSYLFLKGRCRYCKEKVSIRYLLVELFTGIVFLAIYEKYGLALITVKYILAASIMIVISLIDFDTTDVYQEVTHFGIGVAVIFDAIEIFKYNGDFKNYLIAVLIAGITFGIIVYLICGMGAGDLDIALIGSLFLGWKLTIFMILTSFILGGIIGVILVLLKIKSKKDYIPFGPYIGMGFLLAIFIGSTIIEKYYSFLL</sequence>
<keyword evidence="5 7" id="KW-1133">Transmembrane helix</keyword>
<protein>
    <submittedName>
        <fullName evidence="10">Type 4 prepilin peptidase 1. Aspartic peptidase. MEROPS family A24A</fullName>
    </submittedName>
</protein>
<gene>
    <name evidence="10" type="ORF">SAMN02745163_02406</name>
</gene>
<dbReference type="InterPro" id="IPR010627">
    <property type="entry name" value="Prepilin_pept_A24_N"/>
</dbReference>
<accession>A0A1M6LK03</accession>
<comment type="similarity">
    <text evidence="2">Belongs to the peptidase A24 family.</text>
</comment>
<evidence type="ECO:0000256" key="4">
    <source>
        <dbReference type="ARBA" id="ARBA00022692"/>
    </source>
</evidence>
<dbReference type="PANTHER" id="PTHR30487">
    <property type="entry name" value="TYPE 4 PREPILIN-LIKE PROTEINS LEADER PEPTIDE-PROCESSING ENZYME"/>
    <property type="match status" value="1"/>
</dbReference>
<keyword evidence="11" id="KW-1185">Reference proteome</keyword>
<dbReference type="AlphaFoldDB" id="A0A1M6LK03"/>
<feature type="domain" description="Prepilin type IV endopeptidase peptidase" evidence="8">
    <location>
        <begin position="102"/>
        <end position="207"/>
    </location>
</feature>
<evidence type="ECO:0000313" key="10">
    <source>
        <dbReference type="EMBL" id="SHJ71521.1"/>
    </source>
</evidence>
<comment type="subcellular location">
    <subcellularLocation>
        <location evidence="1">Cell membrane</location>
        <topology evidence="1">Multi-pass membrane protein</topology>
    </subcellularLocation>
</comment>
<evidence type="ECO:0000256" key="2">
    <source>
        <dbReference type="ARBA" id="ARBA00005801"/>
    </source>
</evidence>
<evidence type="ECO:0000256" key="1">
    <source>
        <dbReference type="ARBA" id="ARBA00004651"/>
    </source>
</evidence>
<dbReference type="GO" id="GO:0004190">
    <property type="term" value="F:aspartic-type endopeptidase activity"/>
    <property type="evidence" value="ECO:0007669"/>
    <property type="project" value="InterPro"/>
</dbReference>
<dbReference type="Proteomes" id="UP000184310">
    <property type="component" value="Unassembled WGS sequence"/>
</dbReference>
<keyword evidence="6 7" id="KW-0472">Membrane</keyword>
<dbReference type="InterPro" id="IPR000045">
    <property type="entry name" value="Prepilin_IV_endopep_pep"/>
</dbReference>
<evidence type="ECO:0000313" key="11">
    <source>
        <dbReference type="Proteomes" id="UP000184310"/>
    </source>
</evidence>
<evidence type="ECO:0000256" key="7">
    <source>
        <dbReference type="SAM" id="Phobius"/>
    </source>
</evidence>
<dbReference type="PANTHER" id="PTHR30487:SF0">
    <property type="entry name" value="PREPILIN LEADER PEPTIDASE_N-METHYLTRANSFERASE-RELATED"/>
    <property type="match status" value="1"/>
</dbReference>
<proteinExistence type="inferred from homology"/>
<dbReference type="OrthoDB" id="9789291at2"/>
<keyword evidence="4 7" id="KW-0812">Transmembrane</keyword>
<dbReference type="Gene3D" id="1.20.120.1220">
    <property type="match status" value="1"/>
</dbReference>
<dbReference type="GO" id="GO:0006465">
    <property type="term" value="P:signal peptide processing"/>
    <property type="evidence" value="ECO:0007669"/>
    <property type="project" value="TreeGrafter"/>
</dbReference>
<dbReference type="EMBL" id="FQZB01000010">
    <property type="protein sequence ID" value="SHJ71521.1"/>
    <property type="molecule type" value="Genomic_DNA"/>
</dbReference>
<evidence type="ECO:0000259" key="9">
    <source>
        <dbReference type="Pfam" id="PF06750"/>
    </source>
</evidence>
<feature type="transmembrane region" description="Helical" evidence="7">
    <location>
        <begin position="94"/>
        <end position="113"/>
    </location>
</feature>
<dbReference type="InterPro" id="IPR050882">
    <property type="entry name" value="Prepilin_peptidase/N-MTase"/>
</dbReference>
<feature type="transmembrane region" description="Helical" evidence="7">
    <location>
        <begin position="223"/>
        <end position="242"/>
    </location>
</feature>
<dbReference type="GO" id="GO:0005886">
    <property type="term" value="C:plasma membrane"/>
    <property type="evidence" value="ECO:0007669"/>
    <property type="project" value="UniProtKB-SubCell"/>
</dbReference>
<evidence type="ECO:0000256" key="5">
    <source>
        <dbReference type="ARBA" id="ARBA00022989"/>
    </source>
</evidence>
<dbReference type="RefSeq" id="WP_072987732.1">
    <property type="nucleotide sequence ID" value="NZ_FQZB01000010.1"/>
</dbReference>
<organism evidence="10 11">
    <name type="scientific">Clostridium cavendishii DSM 21758</name>
    <dbReference type="NCBI Taxonomy" id="1121302"/>
    <lineage>
        <taxon>Bacteria</taxon>
        <taxon>Bacillati</taxon>
        <taxon>Bacillota</taxon>
        <taxon>Clostridia</taxon>
        <taxon>Eubacteriales</taxon>
        <taxon>Clostridiaceae</taxon>
        <taxon>Clostridium</taxon>
    </lineage>
</organism>
<dbReference type="Pfam" id="PF06750">
    <property type="entry name" value="A24_N_bact"/>
    <property type="match status" value="1"/>
</dbReference>
<feature type="domain" description="Prepilin peptidase A24 N-terminal" evidence="9">
    <location>
        <begin position="8"/>
        <end position="89"/>
    </location>
</feature>
<keyword evidence="3" id="KW-1003">Cell membrane</keyword>
<name>A0A1M6LK03_9CLOT</name>
<feature type="transmembrane region" description="Helical" evidence="7">
    <location>
        <begin position="6"/>
        <end position="24"/>
    </location>
</feature>